<dbReference type="Proteomes" id="UP000515154">
    <property type="component" value="Unplaced"/>
</dbReference>
<dbReference type="RefSeq" id="XP_029653928.1">
    <property type="nucleotide sequence ID" value="XM_029798068.1"/>
</dbReference>
<organism evidence="1 2">
    <name type="scientific">Octopus sinensis</name>
    <name type="common">East Asian common octopus</name>
    <dbReference type="NCBI Taxonomy" id="2607531"/>
    <lineage>
        <taxon>Eukaryota</taxon>
        <taxon>Metazoa</taxon>
        <taxon>Spiralia</taxon>
        <taxon>Lophotrochozoa</taxon>
        <taxon>Mollusca</taxon>
        <taxon>Cephalopoda</taxon>
        <taxon>Coleoidea</taxon>
        <taxon>Octopodiformes</taxon>
        <taxon>Octopoda</taxon>
        <taxon>Incirrata</taxon>
        <taxon>Octopodidae</taxon>
        <taxon>Octopus</taxon>
    </lineage>
</organism>
<reference evidence="2" key="1">
    <citation type="submission" date="2025-08" db="UniProtKB">
        <authorList>
            <consortium name="RefSeq"/>
        </authorList>
    </citation>
    <scope>IDENTIFICATION</scope>
</reference>
<dbReference type="AlphaFoldDB" id="A0A6P7TQC2"/>
<sequence length="274" mass="31612">MNNKNTLGPCLLQKKELNSKNKIQYLKEIDISLNRNKDTILSNDKRQLLISTSLEMEKVSSINNEMEIIEKLSPITLDSGIFSDNNLTPLFEKDINLNKYNSTKINYTISDEISNNNTCNLSSSFEKAEIFDKYNIVQIDNKICDEVSNQNINNHIMLFAENNETFDNSNNTKINSQISDQVLEHNTRKNIENDQNLCCSKENNISKICESGLLNETVKEKAEKLPTNQFINDNYIKDNEDLNAILDIDYKEVFCNCVTESTNERLFRFGMFEL</sequence>
<gene>
    <name evidence="2" type="primary">LOC115227155</name>
</gene>
<protein>
    <submittedName>
        <fullName evidence="2">Hybrid signal transduction histidine kinase M-like</fullName>
    </submittedName>
</protein>
<evidence type="ECO:0000313" key="1">
    <source>
        <dbReference type="Proteomes" id="UP000515154"/>
    </source>
</evidence>
<accession>A0A6P7TQC2</accession>
<evidence type="ECO:0000313" key="2">
    <source>
        <dbReference type="RefSeq" id="XP_029653928.1"/>
    </source>
</evidence>
<dbReference type="KEGG" id="osn:115227155"/>
<name>A0A6P7TQC2_9MOLL</name>
<proteinExistence type="predicted"/>
<keyword evidence="1" id="KW-1185">Reference proteome</keyword>